<evidence type="ECO:0000313" key="5">
    <source>
        <dbReference type="EMBL" id="BBB29313.1"/>
    </source>
</evidence>
<dbReference type="InterPro" id="IPR015991">
    <property type="entry name" value="TatD/YcfH-like"/>
</dbReference>
<name>A0A7R6P8R3_9GAMM</name>
<dbReference type="GO" id="GO:0004536">
    <property type="term" value="F:DNA nuclease activity"/>
    <property type="evidence" value="ECO:0007669"/>
    <property type="project" value="InterPro"/>
</dbReference>
<dbReference type="PANTHER" id="PTHR46124">
    <property type="entry name" value="D-AMINOACYL-TRNA DEACYLASE"/>
    <property type="match status" value="1"/>
</dbReference>
<evidence type="ECO:0000256" key="2">
    <source>
        <dbReference type="ARBA" id="ARBA00022723"/>
    </source>
</evidence>
<feature type="binding site" evidence="4">
    <location>
        <position position="157"/>
    </location>
    <ligand>
        <name>a divalent metal cation</name>
        <dbReference type="ChEBI" id="CHEBI:60240"/>
        <label>2</label>
    </ligand>
</feature>
<dbReference type="EC" id="3.1.21.-" evidence="5"/>
<dbReference type="AlphaFoldDB" id="A0A7R6P8R3"/>
<comment type="similarity">
    <text evidence="1">Belongs to the metallo-dependent hydrolases superfamily. TatD-type hydrolase family.</text>
</comment>
<dbReference type="Gene3D" id="3.20.20.140">
    <property type="entry name" value="Metal-dependent hydrolases"/>
    <property type="match status" value="1"/>
</dbReference>
<evidence type="ECO:0000256" key="1">
    <source>
        <dbReference type="ARBA" id="ARBA00009275"/>
    </source>
</evidence>
<feature type="binding site" evidence="4">
    <location>
        <position position="97"/>
    </location>
    <ligand>
        <name>a divalent metal cation</name>
        <dbReference type="ChEBI" id="CHEBI:60240"/>
        <label>1</label>
    </ligand>
</feature>
<dbReference type="PIRSF" id="PIRSF005902">
    <property type="entry name" value="DNase_TatD"/>
    <property type="match status" value="1"/>
</dbReference>
<dbReference type="GO" id="GO:0016788">
    <property type="term" value="F:hydrolase activity, acting on ester bonds"/>
    <property type="evidence" value="ECO:0007669"/>
    <property type="project" value="InterPro"/>
</dbReference>
<keyword evidence="2 4" id="KW-0479">Metal-binding</keyword>
<dbReference type="InterPro" id="IPR032466">
    <property type="entry name" value="Metal_Hydrolase"/>
</dbReference>
<dbReference type="EMBL" id="AP014546">
    <property type="protein sequence ID" value="BBB29313.1"/>
    <property type="molecule type" value="Genomic_DNA"/>
</dbReference>
<gene>
    <name evidence="5" type="ORF">NEJAP_1361</name>
</gene>
<feature type="binding site" evidence="4">
    <location>
        <position position="6"/>
    </location>
    <ligand>
        <name>a divalent metal cation</name>
        <dbReference type="ChEBI" id="CHEBI:60240"/>
        <label>1</label>
    </ligand>
</feature>
<dbReference type="Proteomes" id="UP000595332">
    <property type="component" value="Chromosome"/>
</dbReference>
<organism evidence="5 6">
    <name type="scientific">Neptunomonas japonica JAMM 1380</name>
    <dbReference type="NCBI Taxonomy" id="1441457"/>
    <lineage>
        <taxon>Bacteria</taxon>
        <taxon>Pseudomonadati</taxon>
        <taxon>Pseudomonadota</taxon>
        <taxon>Gammaproteobacteria</taxon>
        <taxon>Oceanospirillales</taxon>
        <taxon>Oceanospirillaceae</taxon>
        <taxon>Neptunomonas</taxon>
    </lineage>
</organism>
<accession>A0A7R6P8R3</accession>
<dbReference type="KEGG" id="njp:NEJAP_1361"/>
<keyword evidence="3 5" id="KW-0378">Hydrolase</keyword>
<feature type="binding site" evidence="4">
    <location>
        <position position="133"/>
    </location>
    <ligand>
        <name>a divalent metal cation</name>
        <dbReference type="ChEBI" id="CHEBI:60240"/>
        <label>2</label>
    </ligand>
</feature>
<evidence type="ECO:0000313" key="6">
    <source>
        <dbReference type="Proteomes" id="UP000595332"/>
    </source>
</evidence>
<dbReference type="PANTHER" id="PTHR46124:SF2">
    <property type="entry name" value="D-AMINOACYL-TRNA DEACYLASE"/>
    <property type="match status" value="1"/>
</dbReference>
<dbReference type="GO" id="GO:0046872">
    <property type="term" value="F:metal ion binding"/>
    <property type="evidence" value="ECO:0007669"/>
    <property type="project" value="UniProtKB-KW"/>
</dbReference>
<proteinExistence type="inferred from homology"/>
<dbReference type="PROSITE" id="PS01091">
    <property type="entry name" value="TATD_3"/>
    <property type="match status" value="1"/>
</dbReference>
<feature type="binding site" evidence="4">
    <location>
        <position position="207"/>
    </location>
    <ligand>
        <name>a divalent metal cation</name>
        <dbReference type="ChEBI" id="CHEBI:60240"/>
        <label>1</label>
    </ligand>
</feature>
<dbReference type="InterPro" id="IPR018228">
    <property type="entry name" value="DNase_TatD-rel_CS"/>
</dbReference>
<evidence type="ECO:0000256" key="3">
    <source>
        <dbReference type="ARBA" id="ARBA00022801"/>
    </source>
</evidence>
<feature type="binding site" evidence="4">
    <location>
        <position position="8"/>
    </location>
    <ligand>
        <name>a divalent metal cation</name>
        <dbReference type="ChEBI" id="CHEBI:60240"/>
        <label>1</label>
    </ligand>
</feature>
<protein>
    <submittedName>
        <fullName evidence="5">TatD DNase family protein</fullName>
        <ecNumber evidence="5">3.1.21.-</ecNumber>
    </submittedName>
</protein>
<keyword evidence="6" id="KW-1185">Reference proteome</keyword>
<dbReference type="NCBIfam" id="TIGR00010">
    <property type="entry name" value="YchF/TatD family DNA exonuclease"/>
    <property type="match status" value="1"/>
</dbReference>
<reference evidence="5 6" key="1">
    <citation type="journal article" date="2008" name="Int. J. Syst. Evol. Microbiol.">
        <title>Neptunomonas japonica sp. nov., an Osedax japonicus symbiont-like bacterium isolated from sediment adjacent to sperm whale carcasses off Kagoshima, Japan.</title>
        <authorList>
            <person name="Miyazaki M."/>
            <person name="Nogi Y."/>
            <person name="Fujiwara Y."/>
            <person name="Kawato M."/>
            <person name="Kubokawa K."/>
            <person name="Horikoshi K."/>
        </authorList>
    </citation>
    <scope>NUCLEOTIDE SEQUENCE [LARGE SCALE GENOMIC DNA]</scope>
    <source>
        <strain evidence="5 6">JAMM 1380</strain>
    </source>
</reference>
<dbReference type="PROSITE" id="PS01090">
    <property type="entry name" value="TATD_2"/>
    <property type="match status" value="1"/>
</dbReference>
<dbReference type="SUPFAM" id="SSF51556">
    <property type="entry name" value="Metallo-dependent hydrolases"/>
    <property type="match status" value="1"/>
</dbReference>
<sequence>MFIDSHCHLDKLDLSPYDNNFSAMLAAAFERDISRLLCVSIDIEQFEGMYKLIEDQAKIFASFGVHPLHVEDEAGVISVQGLLDKTKQHSKIVAIGETGLDYFYQTETKALQQQSFINHLQAAAQLALPVIVHTRDAREDTLALINAHGGDAGGVLHCFTESLEMAKAALDMNYLISFSGIVTFRNAQELRDVVKAIPLEKILIETDAPYLAPIPHRGKKNEPKYVVEVAQCIADIKGVSLEKVAQVSTENFYQLFSKAAELDGLK</sequence>
<dbReference type="CDD" id="cd01310">
    <property type="entry name" value="TatD_DNAse"/>
    <property type="match status" value="1"/>
</dbReference>
<dbReference type="GO" id="GO:0005829">
    <property type="term" value="C:cytosol"/>
    <property type="evidence" value="ECO:0007669"/>
    <property type="project" value="TreeGrafter"/>
</dbReference>
<dbReference type="RefSeq" id="WP_201349921.1">
    <property type="nucleotide sequence ID" value="NZ_AP014546.1"/>
</dbReference>
<dbReference type="Pfam" id="PF01026">
    <property type="entry name" value="TatD_DNase"/>
    <property type="match status" value="1"/>
</dbReference>
<dbReference type="InterPro" id="IPR001130">
    <property type="entry name" value="TatD-like"/>
</dbReference>
<dbReference type="FunFam" id="3.20.20.140:FF:000005">
    <property type="entry name" value="TatD family hydrolase"/>
    <property type="match status" value="1"/>
</dbReference>
<evidence type="ECO:0000256" key="4">
    <source>
        <dbReference type="PIRSR" id="PIRSR005902-1"/>
    </source>
</evidence>
<dbReference type="PROSITE" id="PS01137">
    <property type="entry name" value="TATD_1"/>
    <property type="match status" value="1"/>
</dbReference>